<feature type="compositionally biased region" description="Low complexity" evidence="1">
    <location>
        <begin position="366"/>
        <end position="392"/>
    </location>
</feature>
<evidence type="ECO:0000313" key="2">
    <source>
        <dbReference type="EMBL" id="KAJ7749189.1"/>
    </source>
</evidence>
<feature type="compositionally biased region" description="Acidic residues" evidence="1">
    <location>
        <begin position="100"/>
        <end position="113"/>
    </location>
</feature>
<evidence type="ECO:0000256" key="1">
    <source>
        <dbReference type="SAM" id="MobiDB-lite"/>
    </source>
</evidence>
<feature type="region of interest" description="Disordered" evidence="1">
    <location>
        <begin position="233"/>
        <end position="436"/>
    </location>
</feature>
<feature type="compositionally biased region" description="Pro residues" evidence="1">
    <location>
        <begin position="282"/>
        <end position="291"/>
    </location>
</feature>
<feature type="region of interest" description="Disordered" evidence="1">
    <location>
        <begin position="43"/>
        <end position="71"/>
    </location>
</feature>
<dbReference type="EMBL" id="JARKIB010000070">
    <property type="protein sequence ID" value="KAJ7749189.1"/>
    <property type="molecule type" value="Genomic_DNA"/>
</dbReference>
<sequence length="598" mass="62381">MSLLSYLHESLDMNSTLAQKQADSILMDAVETRIDTRILQTNSIHAQNEADSTAPDTMDMKSPKAKRRQGVSDLRIPPFSVFALQETSWRLKLWLERESDDSDCDGYDSEEGLEFPHPPRSALEARAFGFRSRDSSEEDASGHPSGSSSPTSSGPPTTPTTSNASPGHAVRYMSVTPLRITKRAAGSAPSSAATSPVALSPPVLRAPAAISQPAPDDDEFYAAYASGFVTLAPRTPPASTAPLSTTSQRRARRESGIIPARGASPTPTGPAPVRLRRVPRIPMRPPPPPPITAIIASASSASASSSISSPPITPPPRKSSLRARSTSPYTALSSSSALQSHMDTQTRPGPGRHIPGPLSSYHHARSTSASSSTAHSYSYSSSPAPSSLVPAHAHPHPPSRARSASDSASSALAFAQHHQQRSPSSAPTRPPKLRPAPMQVVGVGVGIGGGAVVPNFSRPTSLVFRTASPPRRAVPVPAAPLLGVAALVGDGFGDVEVGGGGGVGVEDVLTTADEGEGECADAASDFTCTDRDGDADSTNAGGDELADFAADYAAYAPLLRTPTPGLSPRWLDRVGGENEREVGVRGLLSLPAEGARWW</sequence>
<feature type="compositionally biased region" description="Low complexity" evidence="1">
    <location>
        <begin position="292"/>
        <end position="310"/>
    </location>
</feature>
<comment type="caution">
    <text evidence="2">The sequence shown here is derived from an EMBL/GenBank/DDBJ whole genome shotgun (WGS) entry which is preliminary data.</text>
</comment>
<accession>A0AAD7N822</accession>
<feature type="compositionally biased region" description="Polar residues" evidence="1">
    <location>
        <begin position="43"/>
        <end position="55"/>
    </location>
</feature>
<feature type="region of interest" description="Disordered" evidence="1">
    <location>
        <begin position="100"/>
        <end position="169"/>
    </location>
</feature>
<dbReference type="Proteomes" id="UP001215598">
    <property type="component" value="Unassembled WGS sequence"/>
</dbReference>
<feature type="compositionally biased region" description="Low complexity" evidence="1">
    <location>
        <begin position="325"/>
        <end position="338"/>
    </location>
</feature>
<proteinExistence type="predicted"/>
<keyword evidence="3" id="KW-1185">Reference proteome</keyword>
<feature type="compositionally biased region" description="Low complexity" evidence="1">
    <location>
        <begin position="142"/>
        <end position="167"/>
    </location>
</feature>
<feature type="compositionally biased region" description="Low complexity" evidence="1">
    <location>
        <begin position="233"/>
        <end position="247"/>
    </location>
</feature>
<protein>
    <submittedName>
        <fullName evidence="2">Uncharacterized protein</fullName>
    </submittedName>
</protein>
<name>A0AAD7N822_9AGAR</name>
<gene>
    <name evidence="2" type="ORF">B0H16DRAFT_892203</name>
</gene>
<dbReference type="AlphaFoldDB" id="A0AAD7N822"/>
<feature type="compositionally biased region" description="Low complexity" evidence="1">
    <location>
        <begin position="400"/>
        <end position="413"/>
    </location>
</feature>
<organism evidence="2 3">
    <name type="scientific">Mycena metata</name>
    <dbReference type="NCBI Taxonomy" id="1033252"/>
    <lineage>
        <taxon>Eukaryota</taxon>
        <taxon>Fungi</taxon>
        <taxon>Dikarya</taxon>
        <taxon>Basidiomycota</taxon>
        <taxon>Agaricomycotina</taxon>
        <taxon>Agaricomycetes</taxon>
        <taxon>Agaricomycetidae</taxon>
        <taxon>Agaricales</taxon>
        <taxon>Marasmiineae</taxon>
        <taxon>Mycenaceae</taxon>
        <taxon>Mycena</taxon>
    </lineage>
</organism>
<evidence type="ECO:0000313" key="3">
    <source>
        <dbReference type="Proteomes" id="UP001215598"/>
    </source>
</evidence>
<reference evidence="2" key="1">
    <citation type="submission" date="2023-03" db="EMBL/GenBank/DDBJ databases">
        <title>Massive genome expansion in bonnet fungi (Mycena s.s.) driven by repeated elements and novel gene families across ecological guilds.</title>
        <authorList>
            <consortium name="Lawrence Berkeley National Laboratory"/>
            <person name="Harder C.B."/>
            <person name="Miyauchi S."/>
            <person name="Viragh M."/>
            <person name="Kuo A."/>
            <person name="Thoen E."/>
            <person name="Andreopoulos B."/>
            <person name="Lu D."/>
            <person name="Skrede I."/>
            <person name="Drula E."/>
            <person name="Henrissat B."/>
            <person name="Morin E."/>
            <person name="Kohler A."/>
            <person name="Barry K."/>
            <person name="LaButti K."/>
            <person name="Morin E."/>
            <person name="Salamov A."/>
            <person name="Lipzen A."/>
            <person name="Mereny Z."/>
            <person name="Hegedus B."/>
            <person name="Baldrian P."/>
            <person name="Stursova M."/>
            <person name="Weitz H."/>
            <person name="Taylor A."/>
            <person name="Grigoriev I.V."/>
            <person name="Nagy L.G."/>
            <person name="Martin F."/>
            <person name="Kauserud H."/>
        </authorList>
    </citation>
    <scope>NUCLEOTIDE SEQUENCE</scope>
    <source>
        <strain evidence="2">CBHHK182m</strain>
    </source>
</reference>